<keyword evidence="3" id="KW-1185">Reference proteome</keyword>
<evidence type="ECO:0000256" key="1">
    <source>
        <dbReference type="SAM" id="MobiDB-lite"/>
    </source>
</evidence>
<proteinExistence type="predicted"/>
<feature type="region of interest" description="Disordered" evidence="1">
    <location>
        <begin position="89"/>
        <end position="126"/>
    </location>
</feature>
<accession>A0A4U6VUT4</accession>
<feature type="region of interest" description="Disordered" evidence="1">
    <location>
        <begin position="32"/>
        <end position="75"/>
    </location>
</feature>
<dbReference type="EMBL" id="CM016554">
    <property type="protein sequence ID" value="TKW28587.1"/>
    <property type="molecule type" value="Genomic_DNA"/>
</dbReference>
<sequence>MAKLARLARSSGFRKRTAQLLDLATVLLLHPPPATPAALEPGGRPRHRLPHLPASSSVVRRRPPPPPSSPAVGPATVSLVRRRVFLRRPPPAGPVVLRHPLPSSSFVRRRPSRRPRANEGNTNPFRSQFTTLKEHYAVSGERNINGMLS</sequence>
<organism evidence="2 3">
    <name type="scientific">Setaria viridis</name>
    <name type="common">Green bristlegrass</name>
    <name type="synonym">Setaria italica subsp. viridis</name>
    <dbReference type="NCBI Taxonomy" id="4556"/>
    <lineage>
        <taxon>Eukaryota</taxon>
        <taxon>Viridiplantae</taxon>
        <taxon>Streptophyta</taxon>
        <taxon>Embryophyta</taxon>
        <taxon>Tracheophyta</taxon>
        <taxon>Spermatophyta</taxon>
        <taxon>Magnoliopsida</taxon>
        <taxon>Liliopsida</taxon>
        <taxon>Poales</taxon>
        <taxon>Poaceae</taxon>
        <taxon>PACMAD clade</taxon>
        <taxon>Panicoideae</taxon>
        <taxon>Panicodae</taxon>
        <taxon>Paniceae</taxon>
        <taxon>Cenchrinae</taxon>
        <taxon>Setaria</taxon>
    </lineage>
</organism>
<dbReference type="AlphaFoldDB" id="A0A4U6VUT4"/>
<reference evidence="2" key="1">
    <citation type="submission" date="2019-03" db="EMBL/GenBank/DDBJ databases">
        <title>WGS assembly of Setaria viridis.</title>
        <authorList>
            <person name="Huang P."/>
            <person name="Jenkins J."/>
            <person name="Grimwood J."/>
            <person name="Barry K."/>
            <person name="Healey A."/>
            <person name="Mamidi S."/>
            <person name="Sreedasyam A."/>
            <person name="Shu S."/>
            <person name="Feldman M."/>
            <person name="Wu J."/>
            <person name="Yu Y."/>
            <person name="Chen C."/>
            <person name="Johnson J."/>
            <person name="Rokhsar D."/>
            <person name="Baxter I."/>
            <person name="Schmutz J."/>
            <person name="Brutnell T."/>
            <person name="Kellogg E."/>
        </authorList>
    </citation>
    <scope>NUCLEOTIDE SEQUENCE [LARGE SCALE GENOMIC DNA]</scope>
</reference>
<name>A0A4U6VUT4_SETVI</name>
<evidence type="ECO:0000313" key="2">
    <source>
        <dbReference type="EMBL" id="TKW28587.1"/>
    </source>
</evidence>
<dbReference type="Proteomes" id="UP000298652">
    <property type="component" value="Chromosome 3"/>
</dbReference>
<evidence type="ECO:0000313" key="3">
    <source>
        <dbReference type="Proteomes" id="UP000298652"/>
    </source>
</evidence>
<protein>
    <submittedName>
        <fullName evidence="2">Uncharacterized protein</fullName>
    </submittedName>
</protein>
<gene>
    <name evidence="2" type="ORF">SEVIR_3G341781v2</name>
</gene>
<dbReference type="Gramene" id="TKW28587">
    <property type="protein sequence ID" value="TKW28587"/>
    <property type="gene ID" value="SEVIR_3G341781v2"/>
</dbReference>